<organism evidence="3 4">
    <name type="scientific">Aspergillus granulosus</name>
    <dbReference type="NCBI Taxonomy" id="176169"/>
    <lineage>
        <taxon>Eukaryota</taxon>
        <taxon>Fungi</taxon>
        <taxon>Dikarya</taxon>
        <taxon>Ascomycota</taxon>
        <taxon>Pezizomycotina</taxon>
        <taxon>Eurotiomycetes</taxon>
        <taxon>Eurotiomycetidae</taxon>
        <taxon>Eurotiales</taxon>
        <taxon>Aspergillaceae</taxon>
        <taxon>Aspergillus</taxon>
        <taxon>Aspergillus subgen. Nidulantes</taxon>
    </lineage>
</organism>
<dbReference type="Gene3D" id="3.40.50.720">
    <property type="entry name" value="NAD(P)-binding Rossmann-like Domain"/>
    <property type="match status" value="1"/>
</dbReference>
<evidence type="ECO:0000313" key="4">
    <source>
        <dbReference type="Proteomes" id="UP001610334"/>
    </source>
</evidence>
<keyword evidence="4" id="KW-1185">Reference proteome</keyword>
<comment type="caution">
    <text evidence="3">The sequence shown here is derived from an EMBL/GenBank/DDBJ whole genome shotgun (WGS) entry which is preliminary data.</text>
</comment>
<sequence>MSDTARPPCHVTGTAFITGAGSGIGKSVALVLAQNGIQGLALADINTANLEKVQIELSKQYPDVRVEILAMDVMKEEEIAAAVQSAASKFGRIDISIHGAGITGFPYPTHELSLEDWQPVININQTGVMLCDKWMVRQMLTQELRPGYEGRGIIVNIASALGVSVPGARIGVVAYTAAKHAVVGLTKLDAKTYAPQGIRINAICPGYVDTPMTHKALASQMLSDEIERTSLKRPAEAEEIANAVLFLTSRMGSYMCANILVVDGGYTA</sequence>
<dbReference type="PANTHER" id="PTHR24321">
    <property type="entry name" value="DEHYDROGENASES, SHORT CHAIN"/>
    <property type="match status" value="1"/>
</dbReference>
<gene>
    <name evidence="3" type="ORF">BJX63DRAFT_67314</name>
</gene>
<dbReference type="PANTHER" id="PTHR24321:SF12">
    <property type="entry name" value="SHORT-CHAIN DEHYDROGENASE_REDUCTASE FAMILY, PUTATIVE (AFU_ORTHOLOGUE AFUA_5G14340)-RELATED"/>
    <property type="match status" value="1"/>
</dbReference>
<comment type="similarity">
    <text evidence="1">Belongs to the short-chain dehydrogenases/reductases (SDR) family.</text>
</comment>
<proteinExistence type="inferred from homology"/>
<name>A0ABR4GWK0_9EURO</name>
<evidence type="ECO:0000313" key="3">
    <source>
        <dbReference type="EMBL" id="KAL2807557.1"/>
    </source>
</evidence>
<dbReference type="CDD" id="cd05233">
    <property type="entry name" value="SDR_c"/>
    <property type="match status" value="1"/>
</dbReference>
<keyword evidence="2" id="KW-0560">Oxidoreductase</keyword>
<dbReference type="Proteomes" id="UP001610334">
    <property type="component" value="Unassembled WGS sequence"/>
</dbReference>
<dbReference type="InterPro" id="IPR036291">
    <property type="entry name" value="NAD(P)-bd_dom_sf"/>
</dbReference>
<accession>A0ABR4GWK0</accession>
<evidence type="ECO:0000256" key="2">
    <source>
        <dbReference type="ARBA" id="ARBA00023002"/>
    </source>
</evidence>
<dbReference type="PRINTS" id="PR00080">
    <property type="entry name" value="SDRFAMILY"/>
</dbReference>
<dbReference type="EMBL" id="JBFXLT010000138">
    <property type="protein sequence ID" value="KAL2807557.1"/>
    <property type="molecule type" value="Genomic_DNA"/>
</dbReference>
<evidence type="ECO:0000256" key="1">
    <source>
        <dbReference type="ARBA" id="ARBA00006484"/>
    </source>
</evidence>
<protein>
    <submittedName>
        <fullName evidence="3">Uncharacterized protein</fullName>
    </submittedName>
</protein>
<reference evidence="3 4" key="1">
    <citation type="submission" date="2024-07" db="EMBL/GenBank/DDBJ databases">
        <title>Section-level genome sequencing and comparative genomics of Aspergillus sections Usti and Cavernicolus.</title>
        <authorList>
            <consortium name="Lawrence Berkeley National Laboratory"/>
            <person name="Nybo J.L."/>
            <person name="Vesth T.C."/>
            <person name="Theobald S."/>
            <person name="Frisvad J.C."/>
            <person name="Larsen T.O."/>
            <person name="Kjaerboelling I."/>
            <person name="Rothschild-Mancinelli K."/>
            <person name="Lyhne E.K."/>
            <person name="Kogle M.E."/>
            <person name="Barry K."/>
            <person name="Clum A."/>
            <person name="Na H."/>
            <person name="Ledsgaard L."/>
            <person name="Lin J."/>
            <person name="Lipzen A."/>
            <person name="Kuo A."/>
            <person name="Riley R."/>
            <person name="Mondo S."/>
            <person name="Labutti K."/>
            <person name="Haridas S."/>
            <person name="Pangalinan J."/>
            <person name="Salamov A.A."/>
            <person name="Simmons B.A."/>
            <person name="Magnuson J.K."/>
            <person name="Chen J."/>
            <person name="Drula E."/>
            <person name="Henrissat B."/>
            <person name="Wiebenga A."/>
            <person name="Lubbers R.J."/>
            <person name="Gomes A.C."/>
            <person name="Makela M.R."/>
            <person name="Stajich J."/>
            <person name="Grigoriev I.V."/>
            <person name="Mortensen U.H."/>
            <person name="De Vries R.P."/>
            <person name="Baker S.E."/>
            <person name="Andersen M.R."/>
        </authorList>
    </citation>
    <scope>NUCLEOTIDE SEQUENCE [LARGE SCALE GENOMIC DNA]</scope>
    <source>
        <strain evidence="3 4">CBS 588.65</strain>
    </source>
</reference>
<dbReference type="SUPFAM" id="SSF51735">
    <property type="entry name" value="NAD(P)-binding Rossmann-fold domains"/>
    <property type="match status" value="1"/>
</dbReference>
<dbReference type="Pfam" id="PF13561">
    <property type="entry name" value="adh_short_C2"/>
    <property type="match status" value="1"/>
</dbReference>
<dbReference type="InterPro" id="IPR002347">
    <property type="entry name" value="SDR_fam"/>
</dbReference>
<dbReference type="PRINTS" id="PR00081">
    <property type="entry name" value="GDHRDH"/>
</dbReference>